<sequence>MALVIQPGGFPRPDIGLFKHIPIRQIERDAMPDLGAGTDGNIAGRPFAIAADGNGIGGCGDHLIIDPGDVVRVRWRGTGQGYAVARKAGRNECLDFMVEIALAEIAAEGGIMVATGQYFFTDELARSDDSILPIDDKIFVIAVPKVFVNIVFT</sequence>
<evidence type="ECO:0000313" key="1">
    <source>
        <dbReference type="EMBL" id="RAU22823.1"/>
    </source>
</evidence>
<organism evidence="1 2">
    <name type="scientific">Paramagnetospirillum kuznetsovii</name>
    <dbReference type="NCBI Taxonomy" id="2053833"/>
    <lineage>
        <taxon>Bacteria</taxon>
        <taxon>Pseudomonadati</taxon>
        <taxon>Pseudomonadota</taxon>
        <taxon>Alphaproteobacteria</taxon>
        <taxon>Rhodospirillales</taxon>
        <taxon>Magnetospirillaceae</taxon>
        <taxon>Paramagnetospirillum</taxon>
    </lineage>
</organism>
<comment type="caution">
    <text evidence="1">The sequence shown here is derived from an EMBL/GenBank/DDBJ whole genome shotgun (WGS) entry which is preliminary data.</text>
</comment>
<name>A0A364P0J2_9PROT</name>
<gene>
    <name evidence="1" type="ORF">CU669_05390</name>
</gene>
<evidence type="ECO:0000313" key="2">
    <source>
        <dbReference type="Proteomes" id="UP000251075"/>
    </source>
</evidence>
<dbReference type="AlphaFoldDB" id="A0A364P0J2"/>
<proteinExistence type="predicted"/>
<dbReference type="EMBL" id="PGTO01000003">
    <property type="protein sequence ID" value="RAU22823.1"/>
    <property type="molecule type" value="Genomic_DNA"/>
</dbReference>
<accession>A0A364P0J2</accession>
<keyword evidence="2" id="KW-1185">Reference proteome</keyword>
<reference evidence="1 2" key="1">
    <citation type="submission" date="2017-11" db="EMBL/GenBank/DDBJ databases">
        <title>Draft genome sequence of magnetotactic bacterium Magnetospirillum kuznetsovii LBB-42.</title>
        <authorList>
            <person name="Grouzdev D.S."/>
            <person name="Rysina M.S."/>
            <person name="Baslerov R.V."/>
            <person name="Koziaeva V."/>
        </authorList>
    </citation>
    <scope>NUCLEOTIDE SEQUENCE [LARGE SCALE GENOMIC DNA]</scope>
    <source>
        <strain evidence="1 2">LBB-42</strain>
    </source>
</reference>
<dbReference type="Proteomes" id="UP000251075">
    <property type="component" value="Unassembled WGS sequence"/>
</dbReference>
<protein>
    <submittedName>
        <fullName evidence="1">Uncharacterized protein</fullName>
    </submittedName>
</protein>